<reference evidence="2 3" key="1">
    <citation type="journal article" date="2018" name="Microbiome">
        <title>Fine metagenomic profile of the Mediterranean stratified and mixed water columns revealed by assembly and recruitment.</title>
        <authorList>
            <person name="Haro-Moreno J.M."/>
            <person name="Lopez-Perez M."/>
            <person name="De La Torre J.R."/>
            <person name="Picazo A."/>
            <person name="Camacho A."/>
            <person name="Rodriguez-Valera F."/>
        </authorList>
    </citation>
    <scope>NUCLEOTIDE SEQUENCE [LARGE SCALE GENOMIC DNA]</scope>
    <source>
        <strain evidence="2">MED-G50</strain>
    </source>
</reference>
<evidence type="ECO:0000313" key="2">
    <source>
        <dbReference type="EMBL" id="RCL84826.1"/>
    </source>
</evidence>
<sequence length="89" mass="10500">MEKTKPVTFSEQKMHKSLPDRRMTKWLNPPANSKSKQSLRHLTASYKRRKTIVQVSNREKRGETDIYIFSYPLQSAPYTRRFKLTIKGG</sequence>
<dbReference type="AlphaFoldDB" id="A0A368EJT8"/>
<name>A0A368EJT8_9PROT</name>
<feature type="region of interest" description="Disordered" evidence="1">
    <location>
        <begin position="1"/>
        <end position="39"/>
    </location>
</feature>
<evidence type="ECO:0000256" key="1">
    <source>
        <dbReference type="SAM" id="MobiDB-lite"/>
    </source>
</evidence>
<evidence type="ECO:0000313" key="3">
    <source>
        <dbReference type="Proteomes" id="UP000252289"/>
    </source>
</evidence>
<accession>A0A368EJT8</accession>
<dbReference type="Proteomes" id="UP000252289">
    <property type="component" value="Unassembled WGS sequence"/>
</dbReference>
<dbReference type="EMBL" id="QOQK01000007">
    <property type="protein sequence ID" value="RCL84826.1"/>
    <property type="molecule type" value="Genomic_DNA"/>
</dbReference>
<protein>
    <submittedName>
        <fullName evidence="2">Uncharacterized protein</fullName>
    </submittedName>
</protein>
<organism evidence="2 3">
    <name type="scientific">PS1 clade bacterium</name>
    <dbReference type="NCBI Taxonomy" id="2175152"/>
    <lineage>
        <taxon>Bacteria</taxon>
        <taxon>Pseudomonadati</taxon>
        <taxon>Pseudomonadota</taxon>
        <taxon>Alphaproteobacteria</taxon>
        <taxon>PS1 clade</taxon>
    </lineage>
</organism>
<comment type="caution">
    <text evidence="2">The sequence shown here is derived from an EMBL/GenBank/DDBJ whole genome shotgun (WGS) entry which is preliminary data.</text>
</comment>
<feature type="compositionally biased region" description="Basic and acidic residues" evidence="1">
    <location>
        <begin position="12"/>
        <end position="23"/>
    </location>
</feature>
<proteinExistence type="predicted"/>
<gene>
    <name evidence="2" type="ORF">DBW64_02360</name>
</gene>